<organism evidence="2 3">
    <name type="scientific">Brachybacterium ginsengisoli</name>
    <dbReference type="NCBI Taxonomy" id="1331682"/>
    <lineage>
        <taxon>Bacteria</taxon>
        <taxon>Bacillati</taxon>
        <taxon>Actinomycetota</taxon>
        <taxon>Actinomycetes</taxon>
        <taxon>Micrococcales</taxon>
        <taxon>Dermabacteraceae</taxon>
        <taxon>Brachybacterium</taxon>
    </lineage>
</organism>
<evidence type="ECO:0008006" key="4">
    <source>
        <dbReference type="Google" id="ProtNLM"/>
    </source>
</evidence>
<gene>
    <name evidence="2" type="ORF">CFK41_15310</name>
</gene>
<evidence type="ECO:0000313" key="2">
    <source>
        <dbReference type="EMBL" id="ATG55992.1"/>
    </source>
</evidence>
<dbReference type="RefSeq" id="WP_096800452.1">
    <property type="nucleotide sequence ID" value="NZ_CP023564.1"/>
</dbReference>
<proteinExistence type="predicted"/>
<evidence type="ECO:0000256" key="1">
    <source>
        <dbReference type="SAM" id="Phobius"/>
    </source>
</evidence>
<sequence>MTHLLALVAVALFAVRILLFALLHVRPGGIDPVRDTVSDYAASREPGTRRIAGIASWTASAAWVALGLAALAVPGPEGTGVGIWLLVLAGVLAVMPMVPTDGPDAPVTMRGRAHLLLAIAWFTIAYSTIGPLGDLLGDGSGARGGRGLAVPWLYDGVHTLAAIALAALVISLVVRALRRRTFGLAERAFILLVTLAPLLAATGLAVR</sequence>
<dbReference type="InterPro" id="IPR009339">
    <property type="entry name" value="DUF998"/>
</dbReference>
<dbReference type="Pfam" id="PF06197">
    <property type="entry name" value="DUF998"/>
    <property type="match status" value="1"/>
</dbReference>
<dbReference type="KEGG" id="bgg:CFK41_15310"/>
<accession>A0A291H0R9</accession>
<feature type="transmembrane region" description="Helical" evidence="1">
    <location>
        <begin position="152"/>
        <end position="177"/>
    </location>
</feature>
<feature type="transmembrane region" description="Helical" evidence="1">
    <location>
        <begin position="81"/>
        <end position="99"/>
    </location>
</feature>
<keyword evidence="1" id="KW-1133">Transmembrane helix</keyword>
<feature type="transmembrane region" description="Helical" evidence="1">
    <location>
        <begin position="54"/>
        <end position="75"/>
    </location>
</feature>
<dbReference type="OrthoDB" id="2221333at2"/>
<evidence type="ECO:0000313" key="3">
    <source>
        <dbReference type="Proteomes" id="UP000217889"/>
    </source>
</evidence>
<protein>
    <recommendedName>
        <fullName evidence="4">DUF998 domain-containing protein</fullName>
    </recommendedName>
</protein>
<dbReference type="Proteomes" id="UP000217889">
    <property type="component" value="Chromosome"/>
</dbReference>
<dbReference type="EMBL" id="CP023564">
    <property type="protein sequence ID" value="ATG55992.1"/>
    <property type="molecule type" value="Genomic_DNA"/>
</dbReference>
<feature type="transmembrane region" description="Helical" evidence="1">
    <location>
        <begin position="189"/>
        <end position="206"/>
    </location>
</feature>
<keyword evidence="1" id="KW-0812">Transmembrane</keyword>
<name>A0A291H0R9_9MICO</name>
<keyword evidence="3" id="KW-1185">Reference proteome</keyword>
<dbReference type="AlphaFoldDB" id="A0A291H0R9"/>
<feature type="transmembrane region" description="Helical" evidence="1">
    <location>
        <begin position="6"/>
        <end position="25"/>
    </location>
</feature>
<keyword evidence="1" id="KW-0472">Membrane</keyword>
<reference evidence="2 3" key="1">
    <citation type="journal article" date="2014" name="Int. J. Syst. Evol. Microbiol.">
        <title>Brachybacterium ginsengisoli sp. nov., isolated from soil of a ginseng field.</title>
        <authorList>
            <person name="Hoang V.A."/>
            <person name="Kim Y.J."/>
            <person name="Nguyen N.L."/>
            <person name="Yang D.C."/>
        </authorList>
    </citation>
    <scope>NUCLEOTIDE SEQUENCE [LARGE SCALE GENOMIC DNA]</scope>
    <source>
        <strain evidence="2 3">DCY80</strain>
    </source>
</reference>
<feature type="transmembrane region" description="Helical" evidence="1">
    <location>
        <begin position="111"/>
        <end position="132"/>
    </location>
</feature>